<protein>
    <recommendedName>
        <fullName evidence="7">Two-component system response regulator NarL</fullName>
    </recommendedName>
</protein>
<dbReference type="InterPro" id="IPR011006">
    <property type="entry name" value="CheY-like_superfamily"/>
</dbReference>
<feature type="domain" description="Response regulatory" evidence="4">
    <location>
        <begin position="6"/>
        <end position="122"/>
    </location>
</feature>
<dbReference type="PROSITE" id="PS00622">
    <property type="entry name" value="HTH_LUXR_1"/>
    <property type="match status" value="1"/>
</dbReference>
<dbReference type="PANTHER" id="PTHR43214">
    <property type="entry name" value="TWO-COMPONENT RESPONSE REGULATOR"/>
    <property type="match status" value="1"/>
</dbReference>
<dbReference type="SUPFAM" id="SSF52172">
    <property type="entry name" value="CheY-like"/>
    <property type="match status" value="1"/>
</dbReference>
<dbReference type="Pfam" id="PF00196">
    <property type="entry name" value="GerE"/>
    <property type="match status" value="1"/>
</dbReference>
<evidence type="ECO:0008006" key="7">
    <source>
        <dbReference type="Google" id="ProtNLM"/>
    </source>
</evidence>
<dbReference type="GO" id="GO:0006355">
    <property type="term" value="P:regulation of DNA-templated transcription"/>
    <property type="evidence" value="ECO:0007669"/>
    <property type="project" value="InterPro"/>
</dbReference>
<comment type="caution">
    <text evidence="5">The sequence shown here is derived from an EMBL/GenBank/DDBJ whole genome shotgun (WGS) entry which is preliminary data.</text>
</comment>
<dbReference type="SMART" id="SM00448">
    <property type="entry name" value="REC"/>
    <property type="match status" value="1"/>
</dbReference>
<evidence type="ECO:0000259" key="4">
    <source>
        <dbReference type="PROSITE" id="PS50110"/>
    </source>
</evidence>
<evidence type="ECO:0000313" key="5">
    <source>
        <dbReference type="EMBL" id="RAU16938.1"/>
    </source>
</evidence>
<dbReference type="Proteomes" id="UP000250744">
    <property type="component" value="Unassembled WGS sequence"/>
</dbReference>
<keyword evidence="2" id="KW-0597">Phosphoprotein</keyword>
<reference evidence="5 6" key="1">
    <citation type="submission" date="2018-06" db="EMBL/GenBank/DDBJ databases">
        <title>Nitrincola tibetense sp. nov., isolated from Lake XuguoCo on Tibetan Plateau.</title>
        <authorList>
            <person name="Xing P."/>
        </authorList>
    </citation>
    <scope>NUCLEOTIDE SEQUENCE [LARGE SCALE GENOMIC DNA]</scope>
    <source>
        <strain evidence="6">xg18</strain>
    </source>
</reference>
<evidence type="ECO:0000256" key="2">
    <source>
        <dbReference type="PROSITE-ProRule" id="PRU00169"/>
    </source>
</evidence>
<feature type="modified residue" description="4-aspartylphosphate" evidence="2">
    <location>
        <position position="57"/>
    </location>
</feature>
<dbReference type="RefSeq" id="WP_112160197.1">
    <property type="nucleotide sequence ID" value="NZ_QKRX01000014.1"/>
</dbReference>
<dbReference type="SMART" id="SM00421">
    <property type="entry name" value="HTH_LUXR"/>
    <property type="match status" value="1"/>
</dbReference>
<dbReference type="Gene3D" id="3.40.50.2300">
    <property type="match status" value="1"/>
</dbReference>
<dbReference type="PRINTS" id="PR00038">
    <property type="entry name" value="HTHLUXR"/>
</dbReference>
<feature type="domain" description="HTH luxR-type" evidence="3">
    <location>
        <begin position="148"/>
        <end position="213"/>
    </location>
</feature>
<keyword evidence="6" id="KW-1185">Reference proteome</keyword>
<name>A0A364NII3_9GAMM</name>
<evidence type="ECO:0000313" key="6">
    <source>
        <dbReference type="Proteomes" id="UP000250744"/>
    </source>
</evidence>
<accession>A0A364NII3</accession>
<sequence length="226" mass="24449">MSRPLSLLLIDDHALLRQGLAELLNAVEGFVVLGTAASAEEGLQMAETLMPDIVLLDLHMPGMGGMQALKRFKASLSDALIIVLTASDAQADLLMALSVGADGYLLKHTEPEALVQQLLTCSKQRLLLDPKMQLLDSGRASLSHLTGKCVDEVELTERECQTLRLIAEGMSNKLIARALGISDGTVKIHVKHLLSKLNLHSRLELAAWAHRCGFLERGVSSERQAG</sequence>
<dbReference type="AlphaFoldDB" id="A0A364NII3"/>
<dbReference type="Pfam" id="PF00072">
    <property type="entry name" value="Response_reg"/>
    <property type="match status" value="1"/>
</dbReference>
<dbReference type="EMBL" id="QKRX01000014">
    <property type="protein sequence ID" value="RAU16938.1"/>
    <property type="molecule type" value="Genomic_DNA"/>
</dbReference>
<dbReference type="GO" id="GO:0003677">
    <property type="term" value="F:DNA binding"/>
    <property type="evidence" value="ECO:0007669"/>
    <property type="project" value="UniProtKB-KW"/>
</dbReference>
<dbReference type="PROSITE" id="PS50110">
    <property type="entry name" value="RESPONSE_REGULATORY"/>
    <property type="match status" value="1"/>
</dbReference>
<dbReference type="PANTHER" id="PTHR43214:SF38">
    <property type="entry name" value="NITRATE_NITRITE RESPONSE REGULATOR PROTEIN NARL"/>
    <property type="match status" value="1"/>
</dbReference>
<dbReference type="PROSITE" id="PS50043">
    <property type="entry name" value="HTH_LUXR_2"/>
    <property type="match status" value="1"/>
</dbReference>
<gene>
    <name evidence="5" type="ORF">DN062_15420</name>
</gene>
<dbReference type="OrthoDB" id="9796655at2"/>
<keyword evidence="1" id="KW-0238">DNA-binding</keyword>
<dbReference type="InterPro" id="IPR001789">
    <property type="entry name" value="Sig_transdc_resp-reg_receiver"/>
</dbReference>
<proteinExistence type="predicted"/>
<dbReference type="GO" id="GO:0000160">
    <property type="term" value="P:phosphorelay signal transduction system"/>
    <property type="evidence" value="ECO:0007669"/>
    <property type="project" value="InterPro"/>
</dbReference>
<dbReference type="SUPFAM" id="SSF46894">
    <property type="entry name" value="C-terminal effector domain of the bipartite response regulators"/>
    <property type="match status" value="1"/>
</dbReference>
<dbReference type="InterPro" id="IPR016032">
    <property type="entry name" value="Sig_transdc_resp-reg_C-effctor"/>
</dbReference>
<evidence type="ECO:0000256" key="1">
    <source>
        <dbReference type="ARBA" id="ARBA00023125"/>
    </source>
</evidence>
<evidence type="ECO:0000259" key="3">
    <source>
        <dbReference type="PROSITE" id="PS50043"/>
    </source>
</evidence>
<dbReference type="InterPro" id="IPR039420">
    <property type="entry name" value="WalR-like"/>
</dbReference>
<organism evidence="5 6">
    <name type="scientific">Nitrincola tibetensis</name>
    <dbReference type="NCBI Taxonomy" id="2219697"/>
    <lineage>
        <taxon>Bacteria</taxon>
        <taxon>Pseudomonadati</taxon>
        <taxon>Pseudomonadota</taxon>
        <taxon>Gammaproteobacteria</taxon>
        <taxon>Oceanospirillales</taxon>
        <taxon>Oceanospirillaceae</taxon>
        <taxon>Nitrincola</taxon>
    </lineage>
</organism>
<dbReference type="InterPro" id="IPR000792">
    <property type="entry name" value="Tscrpt_reg_LuxR_C"/>
</dbReference>
<dbReference type="CDD" id="cd06170">
    <property type="entry name" value="LuxR_C_like"/>
    <property type="match status" value="1"/>
</dbReference>